<dbReference type="KEGG" id="olu:OSTLU_26799"/>
<feature type="region of interest" description="Disordered" evidence="1">
    <location>
        <begin position="132"/>
        <end position="170"/>
    </location>
</feature>
<proteinExistence type="predicted"/>
<reference evidence="2 3" key="1">
    <citation type="journal article" date="2007" name="Proc. Natl. Acad. Sci. U.S.A.">
        <title>The tiny eukaryote Ostreococcus provides genomic insights into the paradox of plankton speciation.</title>
        <authorList>
            <person name="Palenik B."/>
            <person name="Grimwood J."/>
            <person name="Aerts A."/>
            <person name="Rouze P."/>
            <person name="Salamov A."/>
            <person name="Putnam N."/>
            <person name="Dupont C."/>
            <person name="Jorgensen R."/>
            <person name="Derelle E."/>
            <person name="Rombauts S."/>
            <person name="Zhou K."/>
            <person name="Otillar R."/>
            <person name="Merchant S.S."/>
            <person name="Podell S."/>
            <person name="Gaasterland T."/>
            <person name="Napoli C."/>
            <person name="Gendler K."/>
            <person name="Manuell A."/>
            <person name="Tai V."/>
            <person name="Vallon O."/>
            <person name="Piganeau G."/>
            <person name="Jancek S."/>
            <person name="Heijde M."/>
            <person name="Jabbari K."/>
            <person name="Bowler C."/>
            <person name="Lohr M."/>
            <person name="Robbens S."/>
            <person name="Werner G."/>
            <person name="Dubchak I."/>
            <person name="Pazour G.J."/>
            <person name="Ren Q."/>
            <person name="Paulsen I."/>
            <person name="Delwiche C."/>
            <person name="Schmutz J."/>
            <person name="Rokhsar D."/>
            <person name="Van de Peer Y."/>
            <person name="Moreau H."/>
            <person name="Grigoriev I.V."/>
        </authorList>
    </citation>
    <scope>NUCLEOTIDE SEQUENCE [LARGE SCALE GENOMIC DNA]</scope>
    <source>
        <strain evidence="2 3">CCE9901</strain>
    </source>
</reference>
<accession>A4S5K6</accession>
<evidence type="ECO:0000313" key="3">
    <source>
        <dbReference type="Proteomes" id="UP000001568"/>
    </source>
</evidence>
<feature type="compositionally biased region" description="Acidic residues" evidence="1">
    <location>
        <begin position="161"/>
        <end position="170"/>
    </location>
</feature>
<dbReference type="Gramene" id="ABO98918">
    <property type="protein sequence ID" value="ABO98918"/>
    <property type="gene ID" value="OSTLU_26799"/>
</dbReference>
<dbReference type="Proteomes" id="UP000001568">
    <property type="component" value="Chromosome 12"/>
</dbReference>
<organism evidence="2 3">
    <name type="scientific">Ostreococcus lucimarinus (strain CCE9901)</name>
    <dbReference type="NCBI Taxonomy" id="436017"/>
    <lineage>
        <taxon>Eukaryota</taxon>
        <taxon>Viridiplantae</taxon>
        <taxon>Chlorophyta</taxon>
        <taxon>Mamiellophyceae</taxon>
        <taxon>Mamiellales</taxon>
        <taxon>Bathycoccaceae</taxon>
        <taxon>Ostreococcus</taxon>
    </lineage>
</organism>
<feature type="compositionally biased region" description="Acidic residues" evidence="1">
    <location>
        <begin position="100"/>
        <end position="110"/>
    </location>
</feature>
<gene>
    <name evidence="2" type="ORF">OSTLU_26799</name>
</gene>
<dbReference type="AlphaFoldDB" id="A4S5K6"/>
<protein>
    <submittedName>
        <fullName evidence="2">Uncharacterized protein</fullName>
    </submittedName>
</protein>
<dbReference type="RefSeq" id="XP_001420625.1">
    <property type="nucleotide sequence ID" value="XM_001420588.1"/>
</dbReference>
<evidence type="ECO:0000313" key="2">
    <source>
        <dbReference type="EMBL" id="ABO98918.1"/>
    </source>
</evidence>
<name>A4S5K6_OSTLU</name>
<feature type="region of interest" description="Disordered" evidence="1">
    <location>
        <begin position="87"/>
        <end position="115"/>
    </location>
</feature>
<dbReference type="EMBL" id="CP000592">
    <property type="protein sequence ID" value="ABO98918.1"/>
    <property type="molecule type" value="Genomic_DNA"/>
</dbReference>
<sequence length="170" mass="18103">MKTVTTPVMRDEPPPTPPPTTTTGGGEFDLIALTNEGEFAEAARRLLKRGKARSTNDGAEKESFGGLGTAAVVGDGRFTKEAFDRFRDNVKREASAEASASEEDEEETSVDDAAPREILAEFDLISLESAPKVAESTPSMDPFAGFGDIAVESPSPPQNADNDDEFGDFV</sequence>
<evidence type="ECO:0000256" key="1">
    <source>
        <dbReference type="SAM" id="MobiDB-lite"/>
    </source>
</evidence>
<feature type="region of interest" description="Disordered" evidence="1">
    <location>
        <begin position="1"/>
        <end position="27"/>
    </location>
</feature>
<dbReference type="GeneID" id="5004655"/>
<dbReference type="HOGENOM" id="CLU_1573269_0_0_1"/>
<keyword evidence="3" id="KW-1185">Reference proteome</keyword>